<dbReference type="Proteomes" id="UP000482209">
    <property type="component" value="Unassembled WGS sequence"/>
</dbReference>
<keyword evidence="2" id="KW-1185">Reference proteome</keyword>
<protein>
    <submittedName>
        <fullName evidence="1">Sporulation protein</fullName>
    </submittedName>
</protein>
<name>A0A6L5Y1M2_9FIRM</name>
<dbReference type="Pfam" id="PF07873">
    <property type="entry name" value="YabP"/>
    <property type="match status" value="1"/>
</dbReference>
<evidence type="ECO:0000313" key="2">
    <source>
        <dbReference type="Proteomes" id="UP000482209"/>
    </source>
</evidence>
<evidence type="ECO:0000313" key="1">
    <source>
        <dbReference type="EMBL" id="MSS64023.1"/>
    </source>
</evidence>
<dbReference type="InterPro" id="IPR022476">
    <property type="entry name" value="Spore_YabP/YqfC"/>
</dbReference>
<organism evidence="1 2">
    <name type="scientific">Velocimicrobium porci</name>
    <dbReference type="NCBI Taxonomy" id="2606634"/>
    <lineage>
        <taxon>Bacteria</taxon>
        <taxon>Bacillati</taxon>
        <taxon>Bacillota</taxon>
        <taxon>Clostridia</taxon>
        <taxon>Lachnospirales</taxon>
        <taxon>Lachnospiraceae</taxon>
        <taxon>Velocimicrobium</taxon>
    </lineage>
</organism>
<proteinExistence type="predicted"/>
<gene>
    <name evidence="1" type="ORF">FYJ58_09065</name>
</gene>
<comment type="caution">
    <text evidence="1">The sequence shown here is derived from an EMBL/GenBank/DDBJ whole genome shotgun (WGS) entry which is preliminary data.</text>
</comment>
<accession>A0A6L5Y1M2</accession>
<dbReference type="AlphaFoldDB" id="A0A6L5Y1M2"/>
<dbReference type="RefSeq" id="WP_154519428.1">
    <property type="nucleotide sequence ID" value="NZ_VUMT01000012.1"/>
</dbReference>
<dbReference type="EMBL" id="VUMT01000012">
    <property type="protein sequence ID" value="MSS64023.1"/>
    <property type="molecule type" value="Genomic_DNA"/>
</dbReference>
<reference evidence="1 2" key="1">
    <citation type="submission" date="2019-08" db="EMBL/GenBank/DDBJ databases">
        <title>In-depth cultivation of the pig gut microbiome towards novel bacterial diversity and tailored functional studies.</title>
        <authorList>
            <person name="Wylensek D."/>
            <person name="Hitch T.C.A."/>
            <person name="Clavel T."/>
        </authorList>
    </citation>
    <scope>NUCLEOTIDE SEQUENCE [LARGE SCALE GENOMIC DNA]</scope>
    <source>
        <strain evidence="1 2">WCA-693-APC-MOT-I</strain>
    </source>
</reference>
<sequence>MNSKTQAHMESLSSSIKLPSDILAGAPILTMTGQTELCIENYKGIIEYTGDLLRIQTKIGRIHIIGKNLIIRYYTEDEMKVSGWIEHIDYCC</sequence>